<dbReference type="Gene3D" id="3.40.50.1110">
    <property type="entry name" value="SGNH hydrolase"/>
    <property type="match status" value="1"/>
</dbReference>
<gene>
    <name evidence="3" type="ORF">AWJ14_09810</name>
</gene>
<evidence type="ECO:0000259" key="2">
    <source>
        <dbReference type="Pfam" id="PF13472"/>
    </source>
</evidence>
<dbReference type="GO" id="GO:0004622">
    <property type="term" value="F:phosphatidylcholine lysophospholipase activity"/>
    <property type="evidence" value="ECO:0007669"/>
    <property type="project" value="TreeGrafter"/>
</dbReference>
<reference evidence="3 4" key="1">
    <citation type="submission" date="2015-12" db="EMBL/GenBank/DDBJ databases">
        <authorList>
            <person name="Shamseldin A."/>
            <person name="Moawad H."/>
            <person name="Abd El-Rahim W.M."/>
            <person name="Sadowsky M.J."/>
        </authorList>
    </citation>
    <scope>NUCLEOTIDE SEQUENCE [LARGE SCALE GENOMIC DNA]</scope>
    <source>
        <strain evidence="3 4">JC234</strain>
    </source>
</reference>
<dbReference type="AlphaFoldDB" id="A0A1C1Z0V5"/>
<dbReference type="CDD" id="cd01836">
    <property type="entry name" value="FeeA_FeeB_like"/>
    <property type="match status" value="1"/>
</dbReference>
<evidence type="ECO:0000313" key="4">
    <source>
        <dbReference type="Proteomes" id="UP000094795"/>
    </source>
</evidence>
<feature type="compositionally biased region" description="Low complexity" evidence="1">
    <location>
        <begin position="247"/>
        <end position="261"/>
    </location>
</feature>
<dbReference type="InterPro" id="IPR036514">
    <property type="entry name" value="SGNH_hydro_sf"/>
</dbReference>
<dbReference type="STRING" id="1480615.AWJ14_09810"/>
<keyword evidence="4" id="KW-1185">Reference proteome</keyword>
<protein>
    <submittedName>
        <fullName evidence="3">G-D-S-L family lipolytic protein</fullName>
    </submittedName>
</protein>
<comment type="caution">
    <text evidence="3">The sequence shown here is derived from an EMBL/GenBank/DDBJ whole genome shotgun (WGS) entry which is preliminary data.</text>
</comment>
<dbReference type="Pfam" id="PF13472">
    <property type="entry name" value="Lipase_GDSL_2"/>
    <property type="match status" value="1"/>
</dbReference>
<evidence type="ECO:0000256" key="1">
    <source>
        <dbReference type="SAM" id="MobiDB-lite"/>
    </source>
</evidence>
<feature type="domain" description="SGNH hydrolase-type esterase" evidence="2">
    <location>
        <begin position="53"/>
        <end position="225"/>
    </location>
</feature>
<dbReference type="PANTHER" id="PTHR30383">
    <property type="entry name" value="THIOESTERASE 1/PROTEASE 1/LYSOPHOSPHOLIPASE L1"/>
    <property type="match status" value="1"/>
</dbReference>
<accession>A0A1C1Z0V5</accession>
<dbReference type="RefSeq" id="WP_066173839.1">
    <property type="nucleotide sequence ID" value="NZ_LQZT01000001.1"/>
</dbReference>
<evidence type="ECO:0000313" key="3">
    <source>
        <dbReference type="EMBL" id="OCW59330.1"/>
    </source>
</evidence>
<feature type="region of interest" description="Disordered" evidence="1">
    <location>
        <begin position="237"/>
        <end position="261"/>
    </location>
</feature>
<dbReference type="OrthoDB" id="9804395at2"/>
<name>A0A1C1Z0V5_9HYPH</name>
<dbReference type="InterPro" id="IPR013830">
    <property type="entry name" value="SGNH_hydro"/>
</dbReference>
<dbReference type="Proteomes" id="UP000094795">
    <property type="component" value="Unassembled WGS sequence"/>
</dbReference>
<dbReference type="PANTHER" id="PTHR30383:SF24">
    <property type="entry name" value="THIOESTERASE 1_PROTEASE 1_LYSOPHOSPHOLIPASE L1"/>
    <property type="match status" value="1"/>
</dbReference>
<dbReference type="SUPFAM" id="SSF52266">
    <property type="entry name" value="SGNH hydrolase"/>
    <property type="match status" value="1"/>
</dbReference>
<dbReference type="EMBL" id="LQZT01000001">
    <property type="protein sequence ID" value="OCW59330.1"/>
    <property type="molecule type" value="Genomic_DNA"/>
</dbReference>
<sequence length="261" mass="27884">MNSLLAGALSWLLLPIALVEGMRVRRAAPRLPPPRGRPKGVVGTGEAAIRLLVLGDSSAAGVGADRIADTLGPQLAACLHEQTGKTVSWRNAGANSATAAQVRDFVVPHVAERDFTHVLIAVGTNDAKNFVTRSAFKKGFGGLLYAVHARWPEAQVYWSQVIAMEHVPALPPRLAFILGLRRDIINAVGRQLCRERYGEALAPLAVLGPEGFATDGFHANAEGYRYWAEHVTRAIGKDEPMGDEQASPDAAPASSSSQRRG</sequence>
<organism evidence="3 4">
    <name type="scientific">Hoeflea olei</name>
    <dbReference type="NCBI Taxonomy" id="1480615"/>
    <lineage>
        <taxon>Bacteria</taxon>
        <taxon>Pseudomonadati</taxon>
        <taxon>Pseudomonadota</taxon>
        <taxon>Alphaproteobacteria</taxon>
        <taxon>Hyphomicrobiales</taxon>
        <taxon>Rhizobiaceae</taxon>
        <taxon>Hoeflea</taxon>
    </lineage>
</organism>
<proteinExistence type="predicted"/>
<dbReference type="InterPro" id="IPR051532">
    <property type="entry name" value="Ester_Hydrolysis_Enzymes"/>
</dbReference>